<dbReference type="GO" id="GO:0006506">
    <property type="term" value="P:GPI anchor biosynthetic process"/>
    <property type="evidence" value="ECO:0007669"/>
    <property type="project" value="TreeGrafter"/>
</dbReference>
<dbReference type="PANTHER" id="PTHR14859:SF15">
    <property type="entry name" value="ENDONUCLEASE_EXONUCLEASE_PHOSPHATASE DOMAIN-CONTAINING PROTEIN"/>
    <property type="match status" value="1"/>
</dbReference>
<dbReference type="GO" id="GO:0016020">
    <property type="term" value="C:membrane"/>
    <property type="evidence" value="ECO:0007669"/>
    <property type="project" value="GOC"/>
</dbReference>
<dbReference type="InterPro" id="IPR005135">
    <property type="entry name" value="Endo/exonuclease/phosphatase"/>
</dbReference>
<reference evidence="2 3" key="1">
    <citation type="submission" date="2016-01" db="EMBL/GenBank/DDBJ databases">
        <title>Whole genome sequencing of Myroides marinus L41.</title>
        <authorList>
            <person name="Hong K.W."/>
        </authorList>
    </citation>
    <scope>NUCLEOTIDE SEQUENCE [LARGE SCALE GENOMIC DNA]</scope>
    <source>
        <strain evidence="2 3">L41</strain>
    </source>
</reference>
<dbReference type="GO" id="GO:0003824">
    <property type="term" value="F:catalytic activity"/>
    <property type="evidence" value="ECO:0007669"/>
    <property type="project" value="InterPro"/>
</dbReference>
<sequence>MDINSLASLINNQEVDIVTLQELDVNTRRSGIALDQLAELAKRTKMSYKFGKTIDYAGGDYGIGILSKYPIVKSAFYPLSSSSEQEEKRGLLVCTLDLGHERELTVATTHLASQSNASRVLQAKEVIQLAKENKIDLLTGDFNATEKEEPIQVLKQGFEFDSRFKNQFTIPTQTSTKKIDFIVKALNSAILFHRQSVYSLESLSDHNMIIADFSLE</sequence>
<dbReference type="InterPro" id="IPR036691">
    <property type="entry name" value="Endo/exonu/phosph_ase_sf"/>
</dbReference>
<gene>
    <name evidence="2" type="ORF">AV926_14925</name>
</gene>
<name>A0A163WQS2_9FLAO</name>
<feature type="domain" description="Endonuclease/exonuclease/phosphatase" evidence="1">
    <location>
        <begin position="4"/>
        <end position="206"/>
    </location>
</feature>
<evidence type="ECO:0000313" key="2">
    <source>
        <dbReference type="EMBL" id="KZE76700.1"/>
    </source>
</evidence>
<proteinExistence type="predicted"/>
<dbReference type="Proteomes" id="UP000076630">
    <property type="component" value="Unassembled WGS sequence"/>
</dbReference>
<dbReference type="SUPFAM" id="SSF56219">
    <property type="entry name" value="DNase I-like"/>
    <property type="match status" value="1"/>
</dbReference>
<protein>
    <recommendedName>
        <fullName evidence="1">Endonuclease/exonuclease/phosphatase domain-containing protein</fullName>
    </recommendedName>
</protein>
<accession>A0A163WQS2</accession>
<dbReference type="Gene3D" id="3.60.10.10">
    <property type="entry name" value="Endonuclease/exonuclease/phosphatase"/>
    <property type="match status" value="1"/>
</dbReference>
<dbReference type="InterPro" id="IPR051916">
    <property type="entry name" value="GPI-anchor_lipid_remodeler"/>
</dbReference>
<dbReference type="Pfam" id="PF03372">
    <property type="entry name" value="Exo_endo_phos"/>
    <property type="match status" value="1"/>
</dbReference>
<evidence type="ECO:0000259" key="1">
    <source>
        <dbReference type="Pfam" id="PF03372"/>
    </source>
</evidence>
<dbReference type="EMBL" id="LQNU01000075">
    <property type="protein sequence ID" value="KZE76700.1"/>
    <property type="molecule type" value="Genomic_DNA"/>
</dbReference>
<keyword evidence="3" id="KW-1185">Reference proteome</keyword>
<organism evidence="2 3">
    <name type="scientific">Myroides marinus</name>
    <dbReference type="NCBI Taxonomy" id="703342"/>
    <lineage>
        <taxon>Bacteria</taxon>
        <taxon>Pseudomonadati</taxon>
        <taxon>Bacteroidota</taxon>
        <taxon>Flavobacteriia</taxon>
        <taxon>Flavobacteriales</taxon>
        <taxon>Flavobacteriaceae</taxon>
        <taxon>Myroides</taxon>
    </lineage>
</organism>
<dbReference type="PANTHER" id="PTHR14859">
    <property type="entry name" value="CALCOFLUOR WHITE HYPERSENSITIVE PROTEIN PRECURSOR"/>
    <property type="match status" value="1"/>
</dbReference>
<dbReference type="AlphaFoldDB" id="A0A163WQS2"/>
<evidence type="ECO:0000313" key="3">
    <source>
        <dbReference type="Proteomes" id="UP000076630"/>
    </source>
</evidence>
<comment type="caution">
    <text evidence="2">The sequence shown here is derived from an EMBL/GenBank/DDBJ whole genome shotgun (WGS) entry which is preliminary data.</text>
</comment>